<evidence type="ECO:0000313" key="7">
    <source>
        <dbReference type="EMBL" id="SJK86060.1"/>
    </source>
</evidence>
<reference evidence="7 8" key="1">
    <citation type="journal article" date="2012" name="Nucleic Acids Res.">
        <title>Sequencing of the smallest Apicomplexan genome from the human pathogen Babesia microti.</title>
        <authorList>
            <person name="Cornillot E."/>
            <person name="Hadj-Kaddour K."/>
            <person name="Dassouli A."/>
            <person name="Noel B."/>
            <person name="Ranwez V."/>
            <person name="Vacherie B."/>
            <person name="Augagneur Y."/>
            <person name="Bres V."/>
            <person name="Duclos A."/>
            <person name="Randazzo S."/>
            <person name="Carcy B."/>
            <person name="Debierre-Grockiego F."/>
            <person name="Delbecq S."/>
            <person name="Moubri-Menage K."/>
            <person name="Shams-Eldin H."/>
            <person name="Usmani-Brown S."/>
            <person name="Bringaud F."/>
            <person name="Wincker P."/>
            <person name="Vivares C.P."/>
            <person name="Schwarz R.T."/>
            <person name="Schetters T.P."/>
            <person name="Krause P.J."/>
            <person name="Gorenflot A."/>
            <person name="Berry V."/>
            <person name="Barbe V."/>
            <person name="Ben Mamoun C."/>
        </authorList>
    </citation>
    <scope>NUCLEOTIDE SEQUENCE [LARGE SCALE GENOMIC DNA]</scope>
    <source>
        <strain evidence="7 8">RI</strain>
    </source>
</reference>
<feature type="region of interest" description="Disordered" evidence="5">
    <location>
        <begin position="370"/>
        <end position="398"/>
    </location>
</feature>
<dbReference type="Pfam" id="PF16876">
    <property type="entry name" value="Lipin_mid"/>
    <property type="match status" value="1"/>
</dbReference>
<dbReference type="InterPro" id="IPR007651">
    <property type="entry name" value="Lipin_N"/>
</dbReference>
<sequence length="674" mass="75512">MWEKIYSSVVNVLDINQATLSGSCDIICVKRLDKLASSDSTPKYIYKSTPFHIRFGKVKLLKSREKVVSVYVNGVLSNLTMKLSSAGEAYFPKDIDDDEDSSSDEGSPVHSLTISSIDESTEHLSLKCDDIQEISSLIESSKQKSGMEDVCLAKSPNSNDAEYDPSSKDVSLRCIDCQKPLVNKQYNIAGHSTKTAVAAATTGVNDAKRDRLGADVDPVKSGNIMSQKAESILPNFEYGSDNMWNWVDTQIQHGRDGSILQLSLCGHLIFNERDVYAQSQFFSKYLVTWDAFSSDPSILYDPTLVACFGSRPPYYQAKVAIALIISWIVFNRPLSPSAFDMILKYDMDKPKERYWDLLFGKNKSDEHINFDSSRDGYKKNGPQIPNPGDVSSLNKPRKCQQSFKPTSEQLESLNLNPGPNLITFVVQSALQGIQSVKSVLYLWPHDAKIVISDVDGTITRSDLLGHLMPIVGKDWSHEGVAGLFSKISQNSYKVLYLTARAIGQSSYTKEYLFGLTQNKSNKLPEGPLFLSPDRLLISLKREVITKSAYTFKISTLNEIRSIFSSEHNPFYAGFGNNDSDRRAYTSVGVPEFRIFTINPRGVIRTSNSTYQGTYTSMTDIVQEMFPAPVDNSSTHDDQYNEFQYWNFPIQMEVVNDLDCDSSWNDHVPFNEMAP</sequence>
<evidence type="ECO:0000256" key="5">
    <source>
        <dbReference type="SAM" id="MobiDB-lite"/>
    </source>
</evidence>
<comment type="similarity">
    <text evidence="2">Belongs to the lipin family.</text>
</comment>
<keyword evidence="8" id="KW-1185">Reference proteome</keyword>
<dbReference type="GO" id="GO:0008195">
    <property type="term" value="F:phosphatidate phosphatase activity"/>
    <property type="evidence" value="ECO:0007669"/>
    <property type="project" value="UniProtKB-EC"/>
</dbReference>
<dbReference type="EC" id="3.1.3.4" evidence="3"/>
<reference evidence="7 8" key="3">
    <citation type="journal article" date="2016" name="Sci. Rep.">
        <title>Genome-wide diversity and gene expression profiling of Babesia microti isolates identify polymorphic genes that mediate host-pathogen interactions.</title>
        <authorList>
            <person name="Silva J.C."/>
            <person name="Cornillot E."/>
            <person name="McCracken C."/>
            <person name="Usmani-Brown S."/>
            <person name="Dwivedi A."/>
            <person name="Ifeonu O.O."/>
            <person name="Crabtree J."/>
            <person name="Gotia H.T."/>
            <person name="Virji A.Z."/>
            <person name="Reynes C."/>
            <person name="Colinge J."/>
            <person name="Kumar V."/>
            <person name="Lawres L."/>
            <person name="Pazzi J.E."/>
            <person name="Pablo J.V."/>
            <person name="Hung C."/>
            <person name="Brancato J."/>
            <person name="Kumari P."/>
            <person name="Orvis J."/>
            <person name="Tretina K."/>
            <person name="Chibucos M."/>
            <person name="Ott S."/>
            <person name="Sadzewicz L."/>
            <person name="Sengamalay N."/>
            <person name="Shetty A.C."/>
            <person name="Su Q."/>
            <person name="Tallon L."/>
            <person name="Fraser C.M."/>
            <person name="Frutos R."/>
            <person name="Molina D.M."/>
            <person name="Krause P.J."/>
            <person name="Ben Mamoun C."/>
        </authorList>
    </citation>
    <scope>NUCLEOTIDE SEQUENCE [LARGE SCALE GENOMIC DNA]</scope>
    <source>
        <strain evidence="7 8">RI</strain>
    </source>
</reference>
<dbReference type="OrthoDB" id="4567at2759"/>
<dbReference type="PANTHER" id="PTHR12181:SF12">
    <property type="entry name" value="PHOSPHATIDATE PHOSPHATASE"/>
    <property type="match status" value="1"/>
</dbReference>
<evidence type="ECO:0000256" key="4">
    <source>
        <dbReference type="ARBA" id="ARBA00022801"/>
    </source>
</evidence>
<dbReference type="VEuPathDB" id="PiroplasmaDB:BMR1_02g02965"/>
<dbReference type="Pfam" id="PF08235">
    <property type="entry name" value="LNS2"/>
    <property type="match status" value="1"/>
</dbReference>
<reference evidence="7 8" key="2">
    <citation type="journal article" date="2013" name="PLoS ONE">
        <title>Whole genome mapping and re-organization of the nuclear and mitochondrial genomes of Babesia microti isolates.</title>
        <authorList>
            <person name="Cornillot E."/>
            <person name="Dassouli A."/>
            <person name="Garg A."/>
            <person name="Pachikara N."/>
            <person name="Randazzo S."/>
            <person name="Depoix D."/>
            <person name="Carcy B."/>
            <person name="Delbecq S."/>
            <person name="Frutos R."/>
            <person name="Silva J.C."/>
            <person name="Sutton R."/>
            <person name="Krause P.J."/>
            <person name="Mamoun C.B."/>
        </authorList>
    </citation>
    <scope>NUCLEOTIDE SEQUENCE [LARGE SCALE GENOMIC DNA]</scope>
    <source>
        <strain evidence="7 8">RI</strain>
    </source>
</reference>
<organism evidence="7 8">
    <name type="scientific">Babesia microti (strain RI)</name>
    <dbReference type="NCBI Taxonomy" id="1133968"/>
    <lineage>
        <taxon>Eukaryota</taxon>
        <taxon>Sar</taxon>
        <taxon>Alveolata</taxon>
        <taxon>Apicomplexa</taxon>
        <taxon>Aconoidasida</taxon>
        <taxon>Piroplasmida</taxon>
        <taxon>Babesiidae</taxon>
        <taxon>Babesia</taxon>
    </lineage>
</organism>
<dbReference type="KEGG" id="bmic:BMR1_02g02965"/>
<dbReference type="InterPro" id="IPR026058">
    <property type="entry name" value="LIPIN"/>
</dbReference>
<dbReference type="InterPro" id="IPR031315">
    <property type="entry name" value="LNS2/PITP"/>
</dbReference>
<dbReference type="AlphaFoldDB" id="A0A1R4AAP1"/>
<evidence type="ECO:0000256" key="2">
    <source>
        <dbReference type="ARBA" id="ARBA00005476"/>
    </source>
</evidence>
<accession>A0A1R4AAP1</accession>
<dbReference type="EMBL" id="FO082872">
    <property type="protein sequence ID" value="SJK86060.1"/>
    <property type="molecule type" value="Genomic_DNA"/>
</dbReference>
<dbReference type="SMART" id="SM00775">
    <property type="entry name" value="LNS2"/>
    <property type="match status" value="1"/>
</dbReference>
<evidence type="ECO:0000256" key="3">
    <source>
        <dbReference type="ARBA" id="ARBA00012638"/>
    </source>
</evidence>
<gene>
    <name evidence="7" type="ORF">BMR1_02g02965</name>
</gene>
<dbReference type="SUPFAM" id="SSF56784">
    <property type="entry name" value="HAD-like"/>
    <property type="match status" value="1"/>
</dbReference>
<dbReference type="GeneID" id="24424374"/>
<name>A0A1R4AAP1_BABMR</name>
<feature type="compositionally biased region" description="Polar residues" evidence="5">
    <location>
        <begin position="389"/>
        <end position="398"/>
    </location>
</feature>
<dbReference type="Pfam" id="PF04571">
    <property type="entry name" value="Lipin_N"/>
    <property type="match status" value="1"/>
</dbReference>
<proteinExistence type="inferred from homology"/>
<evidence type="ECO:0000259" key="6">
    <source>
        <dbReference type="SMART" id="SM00775"/>
    </source>
</evidence>
<comment type="cofactor">
    <cofactor evidence="1">
        <name>Mg(2+)</name>
        <dbReference type="ChEBI" id="CHEBI:18420"/>
    </cofactor>
</comment>
<dbReference type="InterPro" id="IPR036412">
    <property type="entry name" value="HAD-like_sf"/>
</dbReference>
<evidence type="ECO:0000313" key="8">
    <source>
        <dbReference type="Proteomes" id="UP000002899"/>
    </source>
</evidence>
<keyword evidence="4 7" id="KW-0378">Hydrolase</keyword>
<dbReference type="PANTHER" id="PTHR12181">
    <property type="entry name" value="LIPIN"/>
    <property type="match status" value="1"/>
</dbReference>
<dbReference type="RefSeq" id="XP_021338257.1">
    <property type="nucleotide sequence ID" value="XM_021481637.1"/>
</dbReference>
<evidence type="ECO:0000256" key="1">
    <source>
        <dbReference type="ARBA" id="ARBA00001946"/>
    </source>
</evidence>
<protein>
    <recommendedName>
        <fullName evidence="3">phosphatidate phosphatase</fullName>
        <ecNumber evidence="3">3.1.3.4</ecNumber>
    </recommendedName>
</protein>
<feature type="domain" description="LNS2/PITP" evidence="6">
    <location>
        <begin position="449"/>
        <end position="606"/>
    </location>
</feature>
<dbReference type="Proteomes" id="UP000002899">
    <property type="component" value="Chromosome II"/>
</dbReference>
<dbReference type="InterPro" id="IPR031703">
    <property type="entry name" value="Lipin_mid"/>
</dbReference>
<dbReference type="InterPro" id="IPR013209">
    <property type="entry name" value="LNS2"/>
</dbReference>